<evidence type="ECO:0000313" key="3">
    <source>
        <dbReference type="Proteomes" id="UP001149411"/>
    </source>
</evidence>
<dbReference type="Pfam" id="PF08241">
    <property type="entry name" value="Methyltransf_11"/>
    <property type="match status" value="1"/>
</dbReference>
<dbReference type="Proteomes" id="UP001149411">
    <property type="component" value="Unassembled WGS sequence"/>
</dbReference>
<dbReference type="GO" id="GO:0032259">
    <property type="term" value="P:methylation"/>
    <property type="evidence" value="ECO:0007669"/>
    <property type="project" value="UniProtKB-KW"/>
</dbReference>
<reference evidence="2" key="1">
    <citation type="submission" date="2022-09" db="EMBL/GenBank/DDBJ databases">
        <title>Haloadaptaus new haloarchaeum isolated from saline soil.</title>
        <authorList>
            <person name="Duran-Viseras A."/>
            <person name="Sanchez-Porro C."/>
            <person name="Ventosa A."/>
        </authorList>
    </citation>
    <scope>NUCLEOTIDE SEQUENCE</scope>
    <source>
        <strain evidence="2">F3-133</strain>
    </source>
</reference>
<accession>A0A9Q4C1P5</accession>
<dbReference type="EMBL" id="RKLV01000001">
    <property type="protein sequence ID" value="MCX2817848.1"/>
    <property type="molecule type" value="Genomic_DNA"/>
</dbReference>
<dbReference type="PANTHER" id="PTHR43036:SF2">
    <property type="entry name" value="OS04G0481300 PROTEIN"/>
    <property type="match status" value="1"/>
</dbReference>
<dbReference type="CDD" id="cd02440">
    <property type="entry name" value="AdoMet_MTases"/>
    <property type="match status" value="1"/>
</dbReference>
<feature type="domain" description="Methyltransferase type 11" evidence="1">
    <location>
        <begin position="14"/>
        <end position="87"/>
    </location>
</feature>
<dbReference type="Gene3D" id="3.40.50.150">
    <property type="entry name" value="Vaccinia Virus protein VP39"/>
    <property type="match status" value="1"/>
</dbReference>
<keyword evidence="2" id="KW-0808">Transferase</keyword>
<proteinExistence type="predicted"/>
<dbReference type="InterPro" id="IPR013216">
    <property type="entry name" value="Methyltransf_11"/>
</dbReference>
<name>A0A9Q4C1P5_9EURY</name>
<protein>
    <submittedName>
        <fullName evidence="2">Methyltransferase domain-containing protein</fullName>
    </submittedName>
</protein>
<dbReference type="PANTHER" id="PTHR43036">
    <property type="entry name" value="OSJNBB0011N17.9 PROTEIN"/>
    <property type="match status" value="1"/>
</dbReference>
<organism evidence="2 3">
    <name type="scientific">Halorutilus salinus</name>
    <dbReference type="NCBI Taxonomy" id="2487751"/>
    <lineage>
        <taxon>Archaea</taxon>
        <taxon>Methanobacteriati</taxon>
        <taxon>Methanobacteriota</taxon>
        <taxon>Stenosarchaea group</taxon>
        <taxon>Halobacteria</taxon>
        <taxon>Halorutilales</taxon>
        <taxon>Halorutilaceae</taxon>
        <taxon>Halorutilus</taxon>
    </lineage>
</organism>
<sequence length="147" mass="16599">MSSWVSHLPEKNYERVVAHGLNEAELTENEDADESFCQNLNEDRSLPLKDGSFDAVLCALSVQYLQYPGSVFSEFGRVLEDDGVLVVSFTNRMFPRKAVRAWRETDMAGRKDIVRSYCCAGGIEVERVIEDRPETDPFVAVIAHPKI</sequence>
<gene>
    <name evidence="2" type="ORF">EGH25_00510</name>
</gene>
<dbReference type="SUPFAM" id="SSF53335">
    <property type="entry name" value="S-adenosyl-L-methionine-dependent methyltransferases"/>
    <property type="match status" value="1"/>
</dbReference>
<keyword evidence="3" id="KW-1185">Reference proteome</keyword>
<evidence type="ECO:0000259" key="1">
    <source>
        <dbReference type="Pfam" id="PF08241"/>
    </source>
</evidence>
<evidence type="ECO:0000313" key="2">
    <source>
        <dbReference type="EMBL" id="MCX2817848.1"/>
    </source>
</evidence>
<keyword evidence="2" id="KW-0489">Methyltransferase</keyword>
<dbReference type="GO" id="GO:0008757">
    <property type="term" value="F:S-adenosylmethionine-dependent methyltransferase activity"/>
    <property type="evidence" value="ECO:0007669"/>
    <property type="project" value="InterPro"/>
</dbReference>
<dbReference type="InterPro" id="IPR029063">
    <property type="entry name" value="SAM-dependent_MTases_sf"/>
</dbReference>
<dbReference type="AlphaFoldDB" id="A0A9Q4C1P5"/>
<comment type="caution">
    <text evidence="2">The sequence shown here is derived from an EMBL/GenBank/DDBJ whole genome shotgun (WGS) entry which is preliminary data.</text>
</comment>